<protein>
    <submittedName>
        <fullName evidence="3">Transporter</fullName>
    </submittedName>
</protein>
<evidence type="ECO:0000313" key="4">
    <source>
        <dbReference type="Proteomes" id="UP000237433"/>
    </source>
</evidence>
<dbReference type="PANTHER" id="PTHR21180:SF32">
    <property type="entry name" value="ENDONUCLEASE_EXONUCLEASE_PHOSPHATASE FAMILY DOMAIN-CONTAINING PROTEIN 1"/>
    <property type="match status" value="1"/>
</dbReference>
<evidence type="ECO:0000256" key="1">
    <source>
        <dbReference type="SAM" id="MobiDB-lite"/>
    </source>
</evidence>
<dbReference type="InterPro" id="IPR019554">
    <property type="entry name" value="Soluble_ligand-bd"/>
</dbReference>
<feature type="region of interest" description="Disordered" evidence="1">
    <location>
        <begin position="50"/>
        <end position="73"/>
    </location>
</feature>
<dbReference type="Gene3D" id="1.10.150.310">
    <property type="entry name" value="Tex RuvX-like domain-like"/>
    <property type="match status" value="1"/>
</dbReference>
<feature type="compositionally biased region" description="Low complexity" evidence="1">
    <location>
        <begin position="56"/>
        <end position="73"/>
    </location>
</feature>
<evidence type="ECO:0000259" key="2">
    <source>
        <dbReference type="Pfam" id="PF10531"/>
    </source>
</evidence>
<dbReference type="EMBL" id="LGIY01000001">
    <property type="protein sequence ID" value="POE44456.1"/>
    <property type="molecule type" value="Genomic_DNA"/>
</dbReference>
<dbReference type="Proteomes" id="UP000237433">
    <property type="component" value="Unassembled WGS sequence"/>
</dbReference>
<feature type="compositionally biased region" description="Low complexity" evidence="1">
    <location>
        <begin position="135"/>
        <end position="149"/>
    </location>
</feature>
<dbReference type="Pfam" id="PF10531">
    <property type="entry name" value="SLBB"/>
    <property type="match status" value="1"/>
</dbReference>
<gene>
    <name evidence="3" type="ORF">ACX51_01115</name>
</gene>
<accession>A0A1V0Q3Q6</accession>
<evidence type="ECO:0000313" key="3">
    <source>
        <dbReference type="EMBL" id="POE44456.1"/>
    </source>
</evidence>
<dbReference type="PANTHER" id="PTHR21180">
    <property type="entry name" value="ENDONUCLEASE/EXONUCLEASE/PHOSPHATASE FAMILY DOMAIN-CONTAINING PROTEIN 1"/>
    <property type="match status" value="1"/>
</dbReference>
<dbReference type="Gene3D" id="3.10.560.10">
    <property type="entry name" value="Outer membrane lipoprotein wza domain like"/>
    <property type="match status" value="1"/>
</dbReference>
<dbReference type="GO" id="GO:0015627">
    <property type="term" value="C:type II protein secretion system complex"/>
    <property type="evidence" value="ECO:0007669"/>
    <property type="project" value="TreeGrafter"/>
</dbReference>
<dbReference type="RefSeq" id="WP_016363294.1">
    <property type="nucleotide sequence ID" value="NZ_AFYO01000033.1"/>
</dbReference>
<name>A0A1V0Q3Q6_LACPA</name>
<dbReference type="InterPro" id="IPR051675">
    <property type="entry name" value="Endo/Exo/Phosphatase_dom_1"/>
</dbReference>
<dbReference type="GO" id="GO:0015628">
    <property type="term" value="P:protein secretion by the type II secretion system"/>
    <property type="evidence" value="ECO:0007669"/>
    <property type="project" value="TreeGrafter"/>
</dbReference>
<proteinExistence type="predicted"/>
<feature type="region of interest" description="Disordered" evidence="1">
    <location>
        <begin position="135"/>
        <end position="155"/>
    </location>
</feature>
<dbReference type="AlphaFoldDB" id="A0A1V0Q3Q6"/>
<dbReference type="Pfam" id="PF12836">
    <property type="entry name" value="HHH_3"/>
    <property type="match status" value="1"/>
</dbReference>
<dbReference type="GeneID" id="57089996"/>
<comment type="caution">
    <text evidence="3">The sequence shown here is derived from an EMBL/GenBank/DDBJ whole genome shotgun (WGS) entry which is preliminary data.</text>
</comment>
<dbReference type="SUPFAM" id="SSF47781">
    <property type="entry name" value="RuvA domain 2-like"/>
    <property type="match status" value="1"/>
</dbReference>
<dbReference type="NCBIfam" id="TIGR00426">
    <property type="entry name" value="competence protein ComEA helix-hairpin-helix repeat region"/>
    <property type="match status" value="1"/>
</dbReference>
<feature type="domain" description="Soluble ligand binding" evidence="2">
    <location>
        <begin position="77"/>
        <end position="130"/>
    </location>
</feature>
<sequence>MTTLMFWLKTYWYVPLVVLVGGFFFWQQTKAAPAQSQLAVSVHTTRSHASNVHGQSTTIASSRQTRSSTSRPTRGFVHIKGAVQKPGLYPVRADTRWDAVVKAAGGLTDKADISQVNLAKLAVDQESLQIPEKGGAVATAPASGTASTGGTAGQTNEAAGSRAVVNLNTADVSQLQTISGIGPKKAADIISYRDSHGGFKDVAELKEVHGIGDKTFETLAPQLTVGP</sequence>
<dbReference type="InterPro" id="IPR004509">
    <property type="entry name" value="Competence_ComEA_HhH"/>
</dbReference>
<organism evidence="3 4">
    <name type="scientific">Lacticaseibacillus paracasei</name>
    <name type="common">Lactobacillus paracasei</name>
    <dbReference type="NCBI Taxonomy" id="1597"/>
    <lineage>
        <taxon>Bacteria</taxon>
        <taxon>Bacillati</taxon>
        <taxon>Bacillota</taxon>
        <taxon>Bacilli</taxon>
        <taxon>Lactobacillales</taxon>
        <taxon>Lactobacillaceae</taxon>
        <taxon>Lacticaseibacillus</taxon>
    </lineage>
</organism>
<reference evidence="3 4" key="1">
    <citation type="journal article" date="2015" name="J. Am. Soc. Brew. Chem.">
        <title>Dissolved carbon dioxide selects for lactic acid bacteria able to grow in and spoil packaged beer.</title>
        <authorList>
            <person name="Bergsveinson J."/>
            <person name="Redekop A."/>
            <person name="Zoerb S."/>
            <person name="Ziola B."/>
        </authorList>
    </citation>
    <scope>NUCLEOTIDE SEQUENCE [LARGE SCALE GENOMIC DNA]</scope>
    <source>
        <strain evidence="3 4">CCC B1205</strain>
    </source>
</reference>
<dbReference type="InterPro" id="IPR010994">
    <property type="entry name" value="RuvA_2-like"/>
</dbReference>